<dbReference type="PROSITE" id="PS50011">
    <property type="entry name" value="PROTEIN_KINASE_DOM"/>
    <property type="match status" value="2"/>
</dbReference>
<dbReference type="Gene3D" id="1.10.510.10">
    <property type="entry name" value="Transferase(Phosphotransferase) domain 1"/>
    <property type="match status" value="2"/>
</dbReference>
<keyword evidence="3" id="KW-1185">Reference proteome</keyword>
<dbReference type="PANTHER" id="PTHR37542:SF3">
    <property type="entry name" value="PRION-INHIBITION AND PROPAGATION HELO DOMAIN-CONTAINING PROTEIN"/>
    <property type="match status" value="1"/>
</dbReference>
<reference evidence="2 3" key="1">
    <citation type="submission" date="2024-07" db="EMBL/GenBank/DDBJ databases">
        <title>Section-level genome sequencing and comparative genomics of Aspergillus sections Usti and Cavernicolus.</title>
        <authorList>
            <consortium name="Lawrence Berkeley National Laboratory"/>
            <person name="Nybo J.L."/>
            <person name="Vesth T.C."/>
            <person name="Theobald S."/>
            <person name="Frisvad J.C."/>
            <person name="Larsen T.O."/>
            <person name="Kjaerboelling I."/>
            <person name="Rothschild-Mancinelli K."/>
            <person name="Lyhne E.K."/>
            <person name="Kogle M.E."/>
            <person name="Barry K."/>
            <person name="Clum A."/>
            <person name="Na H."/>
            <person name="Ledsgaard L."/>
            <person name="Lin J."/>
            <person name="Lipzen A."/>
            <person name="Kuo A."/>
            <person name="Riley R."/>
            <person name="Mondo S."/>
            <person name="Labutti K."/>
            <person name="Haridas S."/>
            <person name="Pangalinan J."/>
            <person name="Salamov A.A."/>
            <person name="Simmons B.A."/>
            <person name="Magnuson J.K."/>
            <person name="Chen J."/>
            <person name="Drula E."/>
            <person name="Henrissat B."/>
            <person name="Wiebenga A."/>
            <person name="Lubbers R.J."/>
            <person name="Gomes A.C."/>
            <person name="Makela M.R."/>
            <person name="Stajich J."/>
            <person name="Grigoriev I.V."/>
            <person name="Mortensen U.H."/>
            <person name="De Vries R.P."/>
            <person name="Baker S.E."/>
            <person name="Andersen M.R."/>
        </authorList>
    </citation>
    <scope>NUCLEOTIDE SEQUENCE [LARGE SCALE GENOMIC DNA]</scope>
    <source>
        <strain evidence="2 3">CBS 123904</strain>
    </source>
</reference>
<dbReference type="SMART" id="SM00220">
    <property type="entry name" value="S_TKc"/>
    <property type="match status" value="1"/>
</dbReference>
<dbReference type="EMBL" id="JBFXLU010000058">
    <property type="protein sequence ID" value="KAL2847145.1"/>
    <property type="molecule type" value="Genomic_DNA"/>
</dbReference>
<organism evidence="2 3">
    <name type="scientific">Aspergillus pseudoustus</name>
    <dbReference type="NCBI Taxonomy" id="1810923"/>
    <lineage>
        <taxon>Eukaryota</taxon>
        <taxon>Fungi</taxon>
        <taxon>Dikarya</taxon>
        <taxon>Ascomycota</taxon>
        <taxon>Pezizomycotina</taxon>
        <taxon>Eurotiomycetes</taxon>
        <taxon>Eurotiomycetidae</taxon>
        <taxon>Eurotiales</taxon>
        <taxon>Aspergillaceae</taxon>
        <taxon>Aspergillus</taxon>
        <taxon>Aspergillus subgen. Nidulantes</taxon>
    </lineage>
</organism>
<evidence type="ECO:0000259" key="1">
    <source>
        <dbReference type="PROSITE" id="PS50011"/>
    </source>
</evidence>
<dbReference type="PANTHER" id="PTHR37542">
    <property type="entry name" value="HELO DOMAIN-CONTAINING PROTEIN-RELATED"/>
    <property type="match status" value="1"/>
</dbReference>
<name>A0ABR4K495_9EURO</name>
<dbReference type="Pfam" id="PF00069">
    <property type="entry name" value="Pkinase"/>
    <property type="match status" value="1"/>
</dbReference>
<evidence type="ECO:0000313" key="2">
    <source>
        <dbReference type="EMBL" id="KAL2847145.1"/>
    </source>
</evidence>
<protein>
    <submittedName>
        <fullName evidence="2">Kinase-like domain-containing protein</fullName>
    </submittedName>
</protein>
<comment type="caution">
    <text evidence="2">The sequence shown here is derived from an EMBL/GenBank/DDBJ whole genome shotgun (WGS) entry which is preliminary data.</text>
</comment>
<dbReference type="Proteomes" id="UP001610446">
    <property type="component" value="Unassembled WGS sequence"/>
</dbReference>
<evidence type="ECO:0000313" key="3">
    <source>
        <dbReference type="Proteomes" id="UP001610446"/>
    </source>
</evidence>
<dbReference type="SUPFAM" id="SSF56112">
    <property type="entry name" value="Protein kinase-like (PK-like)"/>
    <property type="match status" value="2"/>
</dbReference>
<proteinExistence type="predicted"/>
<dbReference type="InterPro" id="IPR011009">
    <property type="entry name" value="Kinase-like_dom_sf"/>
</dbReference>
<feature type="domain" description="Protein kinase" evidence="1">
    <location>
        <begin position="630"/>
        <end position="972"/>
    </location>
</feature>
<dbReference type="InterPro" id="IPR000719">
    <property type="entry name" value="Prot_kinase_dom"/>
</dbReference>
<feature type="domain" description="Protein kinase" evidence="1">
    <location>
        <begin position="144"/>
        <end position="450"/>
    </location>
</feature>
<sequence>MDARIELREILAKMRRTSIHKNHYYPEALLRGRVNTQLIRKILEGIFTFLPEERNFYASLIYDNALLVFCILFVRDREHLIREFLHNRLYDTKLCLERSQLGFLATSDYLVCDDFITDQWAFKPFYFSKGMIHASITRQTILPYSQDESTAGGAFGSVYTVQLDSYCHNLEFKDYKGTQLIARKEVKAAPKELTAVNNERAVLEMLRNIRHPNIIELLSSYRCEETHNFLFPLAEDNLADWLKTKPDIEPDEMYYQLYGLTEGLKHIHQYRLLEGDSIWRRIGYHHDLRPANILRMGERLVIADFGLSALKPTSGTSKDLLHGGQEDYLSPEARHEDFTRGEVGRAHDIWALGCIFAEILTVMEGCSLDNFQECRRTVNSTETDHRFHQHGSVKASVEGWLDMLSGGPGYDRAVKSSEVPAFVGLIKSMLSSSRYERPGIEFIVKEMATISFRVKMARLGLEMEKYTIAADLAAGTQMFMLLEAQRFEAIQEAYEACLRSYLVSFHHGASIILATMVRLQKALHTHDCVEQEEIETVYQLLDQIMGYLPLHLIEQAENSWSASVSGIEDLGILAKFECISVIPPRYHNIGSTAVMRHIAIALSNAIRRGQAMSLADASLITWSRGDDTHSQNLDEFGKLRTTAIYSHEDGRPRNVLIEWRKYHVNSANSPMEQKVDQMAALARLLHSASWPNTDPYSRLVQLDCLCFYHDAPNRRFGFVYDFPPEKRYPHCKFPKIYSLQQYIDDTSPPYRKDSPRYARPYLGAVFQLARDLAGTLYGLHKTGWLHKSISSYNVLMFCEPEYASKCFNSCVLAGFAQTRREDTGHSDRGLFSGRSFYDHPEYEMLVQSNQWNSAVIFKKPYDYYSLGVVLLELGLWRNASKLLKASAAAKEPPAKKARAVGLGYGDRYECRYMQMFLDVMPDLGARMGESYMEAVKFCLTAEFSEVDTLGDPEQCARGFKKNVIDRLAECRA</sequence>
<gene>
    <name evidence="2" type="ORF">BJY01DRAFT_246919</name>
</gene>
<dbReference type="CDD" id="cd00180">
    <property type="entry name" value="PKc"/>
    <property type="match status" value="1"/>
</dbReference>
<dbReference type="Gene3D" id="3.30.200.20">
    <property type="entry name" value="Phosphorylase Kinase, domain 1"/>
    <property type="match status" value="1"/>
</dbReference>
<accession>A0ABR4K495</accession>